<comment type="caution">
    <text evidence="1">The sequence shown here is derived from an EMBL/GenBank/DDBJ whole genome shotgun (WGS) entry which is preliminary data.</text>
</comment>
<reference evidence="1" key="1">
    <citation type="submission" date="2021-12" db="EMBL/GenBank/DDBJ databases">
        <authorList>
            <person name="Rodrigo-Torres L."/>
            <person name="Arahal R. D."/>
            <person name="Lucena T."/>
        </authorList>
    </citation>
    <scope>NUCLEOTIDE SEQUENCE</scope>
    <source>
        <strain evidence="1">CECT 8226</strain>
    </source>
</reference>
<accession>A0ABM8ZPU3</accession>
<evidence type="ECO:0000313" key="1">
    <source>
        <dbReference type="EMBL" id="CAH0531258.1"/>
    </source>
</evidence>
<proteinExistence type="predicted"/>
<keyword evidence="2" id="KW-1185">Reference proteome</keyword>
<evidence type="ECO:0000313" key="2">
    <source>
        <dbReference type="Proteomes" id="UP000838160"/>
    </source>
</evidence>
<dbReference type="RefSeq" id="WP_237487277.1">
    <property type="nucleotide sequence ID" value="NZ_CAKLCM010000005.1"/>
</dbReference>
<organism evidence="1 2">
    <name type="scientific">Vibrio hippocampi</name>
    <dbReference type="NCBI Taxonomy" id="654686"/>
    <lineage>
        <taxon>Bacteria</taxon>
        <taxon>Pseudomonadati</taxon>
        <taxon>Pseudomonadota</taxon>
        <taxon>Gammaproteobacteria</taxon>
        <taxon>Vibrionales</taxon>
        <taxon>Vibrionaceae</taxon>
        <taxon>Vibrio</taxon>
    </lineage>
</organism>
<sequence>MADSQKNSNAVDLLPEIVDLDELLRLLCGAANEDVCMRGLTVSLLQAKQLSGDLRQRLEQLATEQTTER</sequence>
<dbReference type="EMBL" id="CAKLCM010000005">
    <property type="protein sequence ID" value="CAH0531258.1"/>
    <property type="molecule type" value="Genomic_DNA"/>
</dbReference>
<protein>
    <submittedName>
        <fullName evidence="1">Uncharacterized protein</fullName>
    </submittedName>
</protein>
<name>A0ABM8ZPU3_9VIBR</name>
<gene>
    <name evidence="1" type="ORF">VHP8226_04195</name>
</gene>
<dbReference type="Proteomes" id="UP000838160">
    <property type="component" value="Unassembled WGS sequence"/>
</dbReference>